<dbReference type="Pfam" id="PF00400">
    <property type="entry name" value="WD40"/>
    <property type="match status" value="4"/>
</dbReference>
<dbReference type="Gene3D" id="2.60.40.10">
    <property type="entry name" value="Immunoglobulins"/>
    <property type="match status" value="1"/>
</dbReference>
<dbReference type="AlphaFoldDB" id="A0A1Q9CZ64"/>
<organism evidence="7 8">
    <name type="scientific">Symbiodinium microadriaticum</name>
    <name type="common">Dinoflagellate</name>
    <name type="synonym">Zooxanthella microadriatica</name>
    <dbReference type="NCBI Taxonomy" id="2951"/>
    <lineage>
        <taxon>Eukaryota</taxon>
        <taxon>Sar</taxon>
        <taxon>Alveolata</taxon>
        <taxon>Dinophyceae</taxon>
        <taxon>Suessiales</taxon>
        <taxon>Symbiodiniaceae</taxon>
        <taxon>Symbiodinium</taxon>
    </lineage>
</organism>
<dbReference type="PANTHER" id="PTHR19877">
    <property type="entry name" value="EUKARYOTIC TRANSLATION INITIATION FACTOR 3 SUBUNIT I"/>
    <property type="match status" value="1"/>
</dbReference>
<feature type="region of interest" description="Disordered" evidence="5">
    <location>
        <begin position="212"/>
        <end position="339"/>
    </location>
</feature>
<dbReference type="EMBL" id="LSRX01000824">
    <property type="protein sequence ID" value="OLP88219.1"/>
    <property type="molecule type" value="Genomic_DNA"/>
</dbReference>
<evidence type="ECO:0000259" key="6">
    <source>
        <dbReference type="PROSITE" id="PS50202"/>
    </source>
</evidence>
<feature type="domain" description="MSP" evidence="6">
    <location>
        <begin position="42"/>
        <end position="175"/>
    </location>
</feature>
<proteinExistence type="inferred from homology"/>
<dbReference type="OrthoDB" id="264603at2759"/>
<dbReference type="SUPFAM" id="SSF49354">
    <property type="entry name" value="PapD-like"/>
    <property type="match status" value="1"/>
</dbReference>
<dbReference type="PROSITE" id="PS50082">
    <property type="entry name" value="WD_REPEATS_2"/>
    <property type="match status" value="3"/>
</dbReference>
<dbReference type="InterPro" id="IPR036322">
    <property type="entry name" value="WD40_repeat_dom_sf"/>
</dbReference>
<dbReference type="SUPFAM" id="SSF50978">
    <property type="entry name" value="WD40 repeat-like"/>
    <property type="match status" value="1"/>
</dbReference>
<dbReference type="GO" id="GO:0071541">
    <property type="term" value="C:eukaryotic translation initiation factor 3 complex, eIF3m"/>
    <property type="evidence" value="ECO:0007669"/>
    <property type="project" value="TreeGrafter"/>
</dbReference>
<evidence type="ECO:0000256" key="4">
    <source>
        <dbReference type="ARBA" id="ARBA00040390"/>
    </source>
</evidence>
<accession>A0A1Q9CZ64</accession>
<dbReference type="Proteomes" id="UP000186817">
    <property type="component" value="Unassembled WGS sequence"/>
</dbReference>
<keyword evidence="1" id="KW-0853">WD repeat</keyword>
<dbReference type="Pfam" id="PF00635">
    <property type="entry name" value="Motile_Sperm"/>
    <property type="match status" value="1"/>
</dbReference>
<dbReference type="GO" id="GO:0002183">
    <property type="term" value="P:cytoplasmic translational initiation"/>
    <property type="evidence" value="ECO:0007669"/>
    <property type="project" value="TreeGrafter"/>
</dbReference>
<dbReference type="GO" id="GO:0003743">
    <property type="term" value="F:translation initiation factor activity"/>
    <property type="evidence" value="ECO:0007669"/>
    <property type="project" value="UniProtKB-KW"/>
</dbReference>
<comment type="caution">
    <text evidence="7">The sequence shown here is derived from an EMBL/GenBank/DDBJ whole genome shotgun (WGS) entry which is preliminary data.</text>
</comment>
<protein>
    <recommendedName>
        <fullName evidence="4">Serine-threonine kinase receptor-associated protein</fullName>
    </recommendedName>
</protein>
<evidence type="ECO:0000256" key="3">
    <source>
        <dbReference type="ARBA" id="ARBA00038394"/>
    </source>
</evidence>
<keyword evidence="2" id="KW-0677">Repeat</keyword>
<dbReference type="GO" id="GO:0003723">
    <property type="term" value="F:RNA binding"/>
    <property type="evidence" value="ECO:0007669"/>
    <property type="project" value="TreeGrafter"/>
</dbReference>
<reference evidence="7 8" key="1">
    <citation type="submission" date="2016-02" db="EMBL/GenBank/DDBJ databases">
        <title>Genome analysis of coral dinoflagellate symbionts highlights evolutionary adaptations to a symbiotic lifestyle.</title>
        <authorList>
            <person name="Aranda M."/>
            <person name="Li Y."/>
            <person name="Liew Y.J."/>
            <person name="Baumgarten S."/>
            <person name="Simakov O."/>
            <person name="Wilson M."/>
            <person name="Piel J."/>
            <person name="Ashoor H."/>
            <person name="Bougouffa S."/>
            <person name="Bajic V.B."/>
            <person name="Ryu T."/>
            <person name="Ravasi T."/>
            <person name="Bayer T."/>
            <person name="Micklem G."/>
            <person name="Kim H."/>
            <person name="Bhak J."/>
            <person name="Lajeunesse T.C."/>
            <person name="Voolstra C.R."/>
        </authorList>
    </citation>
    <scope>NUCLEOTIDE SEQUENCE [LARGE SCALE GENOMIC DNA]</scope>
    <source>
        <strain evidence="7 8">CCMP2467</strain>
    </source>
</reference>
<evidence type="ECO:0000313" key="7">
    <source>
        <dbReference type="EMBL" id="OLP88219.1"/>
    </source>
</evidence>
<dbReference type="PROSITE" id="PS50202">
    <property type="entry name" value="MSP"/>
    <property type="match status" value="1"/>
</dbReference>
<keyword evidence="7" id="KW-0396">Initiation factor</keyword>
<gene>
    <name evidence="7" type="primary">sum1</name>
    <name evidence="7" type="ORF">AK812_SmicGene30482</name>
</gene>
<dbReference type="InterPro" id="IPR015943">
    <property type="entry name" value="WD40/YVTN_repeat-like_dom_sf"/>
</dbReference>
<keyword evidence="8" id="KW-1185">Reference proteome</keyword>
<evidence type="ECO:0000256" key="5">
    <source>
        <dbReference type="SAM" id="MobiDB-lite"/>
    </source>
</evidence>
<sequence>MHHLTRKTGSSLRLHRQINPFCSPARRNALIARCLTPAMAPLTVISPQPEAVEFRVARDGSLNAWVKLRNTWSGQVAYKMKTTAPKDYTIKPASGSIRQGEFHDVQIIRKSPEEGGSPDSSKKVKFLVQAAGVTTQAQKLLLYAADKGKAAGRTKFWDSIPKEDLQEQQLPVKMPSEEPEEFEDALEVPYDAEQSVDATISELWKARKARSQEFKGDDEADDGHVGGAGAGRGAAETFEAPRNNTGRKGDGRGDGTEAGEKDRPDRMSVPRKGYGGGKLTDQDVDDIVGRMTKIGPDGKPVVQVLPRPTGSAPPGFEGPEPATSSPSLGPSPAPDVPAERKPLQLNTVHKAQRHDVVLQGHSRPVTYVAFDAAGKTLYTCGKDKLVIAWSVPDGECLRKYEGHRGAVWACSLNNDEGLLLTCGADNFVLLWEAASASLLYEVELPGVVRCVEWSHGLCLRFACCCNGFKAKPAAVSVFELATLGAAFSSRCCTSIEVPTMPSAATQVAWAGPYWEWLCSLHDGGLIIFWNALTGSELTRLTAHKEMVSRIAFPNEGRLMVSCGRQDMEVRLWCLAREKEDSEGSSDFEDLEGENPVPELMRNFVCDRALNCVAVRPSLTFADAASEDAEGGDCTVLAGGGQDARDVALVGAGTDVDQFEPLPLRFARVSDSGAPGLEHCPAEGPWDPKLRKGGHFGPIHALAFSPDARICASGSEDGNVRLREFS</sequence>
<evidence type="ECO:0000256" key="2">
    <source>
        <dbReference type="ARBA" id="ARBA00022737"/>
    </source>
</evidence>
<dbReference type="InterPro" id="IPR001680">
    <property type="entry name" value="WD40_rpt"/>
</dbReference>
<feature type="compositionally biased region" description="Basic and acidic residues" evidence="5">
    <location>
        <begin position="247"/>
        <end position="268"/>
    </location>
</feature>
<dbReference type="PROSITE" id="PS50294">
    <property type="entry name" value="WD_REPEATS_REGION"/>
    <property type="match status" value="3"/>
</dbReference>
<keyword evidence="7" id="KW-0648">Protein biosynthesis</keyword>
<evidence type="ECO:0000256" key="1">
    <source>
        <dbReference type="ARBA" id="ARBA00022574"/>
    </source>
</evidence>
<dbReference type="Gene3D" id="2.130.10.10">
    <property type="entry name" value="YVTN repeat-like/Quinoprotein amine dehydrogenase"/>
    <property type="match status" value="1"/>
</dbReference>
<dbReference type="InterPro" id="IPR008962">
    <property type="entry name" value="PapD-like_sf"/>
</dbReference>
<comment type="similarity">
    <text evidence="3">Belongs to the WD repeat STRAP family.</text>
</comment>
<dbReference type="InterPro" id="IPR013783">
    <property type="entry name" value="Ig-like_fold"/>
</dbReference>
<dbReference type="PANTHER" id="PTHR19877:SF1">
    <property type="entry name" value="EUKARYOTIC TRANSLATION INITIATION FACTOR 3 SUBUNIT I"/>
    <property type="match status" value="1"/>
</dbReference>
<dbReference type="SMART" id="SM00320">
    <property type="entry name" value="WD40"/>
    <property type="match status" value="5"/>
</dbReference>
<name>A0A1Q9CZ64_SYMMI</name>
<evidence type="ECO:0000313" key="8">
    <source>
        <dbReference type="Proteomes" id="UP000186817"/>
    </source>
</evidence>
<dbReference type="InterPro" id="IPR000535">
    <property type="entry name" value="MSP_dom"/>
</dbReference>